<reference evidence="12" key="1">
    <citation type="journal article" date="2023" name="Plants (Basel)">
        <title>Genomic Analysis of Leptolyngbya boryana CZ1 Reveals Efficient Carbon Fixation Modules.</title>
        <authorList>
            <person name="Bai X."/>
            <person name="Wang H."/>
            <person name="Cheng W."/>
            <person name="Wang J."/>
            <person name="Ma M."/>
            <person name="Hu H."/>
            <person name="Song Z."/>
            <person name="Ma H."/>
            <person name="Fan Y."/>
            <person name="Du C."/>
            <person name="Xu J."/>
        </authorList>
    </citation>
    <scope>NUCLEOTIDE SEQUENCE</scope>
    <source>
        <strain evidence="12">CZ1</strain>
    </source>
</reference>
<feature type="binding site" evidence="9">
    <location>
        <begin position="134"/>
        <end position="137"/>
    </location>
    <ligand>
        <name>carbamoyl phosphate</name>
        <dbReference type="ChEBI" id="CHEBI:58228"/>
    </ligand>
</feature>
<dbReference type="PANTHER" id="PTHR45753">
    <property type="entry name" value="ORNITHINE CARBAMOYLTRANSFERASE, MITOCHONDRIAL"/>
    <property type="match status" value="1"/>
</dbReference>
<dbReference type="Pfam" id="PF02729">
    <property type="entry name" value="OTCace_N"/>
    <property type="match status" value="1"/>
</dbReference>
<dbReference type="NCBIfam" id="TIGR00658">
    <property type="entry name" value="orni_carb_tr"/>
    <property type="match status" value="1"/>
</dbReference>
<evidence type="ECO:0000256" key="1">
    <source>
        <dbReference type="ARBA" id="ARBA00004975"/>
    </source>
</evidence>
<dbReference type="InterPro" id="IPR006131">
    <property type="entry name" value="Asp_carbamoyltransf_Asp/Orn-bd"/>
</dbReference>
<sequence length="311" mass="34154">MGSLKGRDLLKLSDLSPDEVMELLEIAAQLKSGKLNPRITVNGHPPVLGLLFYKASTRTRVSFSTAMYHLGGQVLDLPLNATQVSRGEPIEDTARVLDRYLDILAIRTFEQSDLDTFAQEMQIPVINALTDLEHPCQVLADLQTIQETFSTLSGLTLTYVGDGNNVAHSLMLGCALVGMNVRIATPTDYRPLPEIVQLTEKIANGKSEVLLTDDPIAAAKDSHVLYTDVWASMGQEDLAESRIPIFQPYQVNSELMSYADKDAIVLHCLPAHRGEEITEDVIEGSQSKVWDQAENRMHAQKALMASLLGAV</sequence>
<dbReference type="EMBL" id="CP130144">
    <property type="protein sequence ID" value="WNZ47573.1"/>
    <property type="molecule type" value="Genomic_DNA"/>
</dbReference>
<dbReference type="FunFam" id="3.40.50.1370:FF:000008">
    <property type="entry name" value="Ornithine carbamoyltransferase"/>
    <property type="match status" value="1"/>
</dbReference>
<comment type="subcellular location">
    <subcellularLocation>
        <location evidence="9">Cytoplasm</location>
    </subcellularLocation>
</comment>
<dbReference type="GO" id="GO:0005737">
    <property type="term" value="C:cytoplasm"/>
    <property type="evidence" value="ECO:0007669"/>
    <property type="project" value="UniProtKB-SubCell"/>
</dbReference>
<dbReference type="InterPro" id="IPR036901">
    <property type="entry name" value="Asp/Orn_carbamoylTrfase_sf"/>
</dbReference>
<dbReference type="Pfam" id="PF00185">
    <property type="entry name" value="OTCace"/>
    <property type="match status" value="1"/>
</dbReference>
<dbReference type="InterPro" id="IPR006132">
    <property type="entry name" value="Asp/Orn_carbamoyltranf_P-bd"/>
</dbReference>
<dbReference type="GO" id="GO:0004585">
    <property type="term" value="F:ornithine carbamoyltransferase activity"/>
    <property type="evidence" value="ECO:0007669"/>
    <property type="project" value="UniProtKB-UniRule"/>
</dbReference>
<evidence type="ECO:0000259" key="11">
    <source>
        <dbReference type="Pfam" id="PF02729"/>
    </source>
</evidence>
<feature type="binding site" evidence="9">
    <location>
        <begin position="232"/>
        <end position="233"/>
    </location>
    <ligand>
        <name>L-ornithine</name>
        <dbReference type="ChEBI" id="CHEBI:46911"/>
    </ligand>
</feature>
<dbReference type="InterPro" id="IPR006130">
    <property type="entry name" value="Asp/Orn_carbamoylTrfase"/>
</dbReference>
<name>A0AA97AQD9_LEPBY</name>
<feature type="binding site" evidence="9">
    <location>
        <begin position="56"/>
        <end position="59"/>
    </location>
    <ligand>
        <name>carbamoyl phosphate</name>
        <dbReference type="ChEBI" id="CHEBI:58228"/>
    </ligand>
</feature>
<keyword evidence="5" id="KW-0055">Arginine biosynthesis</keyword>
<feature type="domain" description="Aspartate/ornithine carbamoyltransferase Asp/Orn-binding" evidence="10">
    <location>
        <begin position="154"/>
        <end position="306"/>
    </location>
</feature>
<feature type="domain" description="Aspartate/ornithine carbamoyltransferase carbamoyl-P binding" evidence="11">
    <location>
        <begin position="7"/>
        <end position="147"/>
    </location>
</feature>
<dbReference type="InterPro" id="IPR002292">
    <property type="entry name" value="Orn/put_carbamltrans"/>
</dbReference>
<evidence type="ECO:0000259" key="10">
    <source>
        <dbReference type="Pfam" id="PF00185"/>
    </source>
</evidence>
<evidence type="ECO:0000256" key="2">
    <source>
        <dbReference type="ARBA" id="ARBA00007805"/>
    </source>
</evidence>
<dbReference type="AlphaFoldDB" id="A0AA97AQD9"/>
<feature type="binding site" evidence="9">
    <location>
        <position position="165"/>
    </location>
    <ligand>
        <name>L-ornithine</name>
        <dbReference type="ChEBI" id="CHEBI:46911"/>
    </ligand>
</feature>
<evidence type="ECO:0000256" key="3">
    <source>
        <dbReference type="ARBA" id="ARBA00013007"/>
    </source>
</evidence>
<dbReference type="PROSITE" id="PS00097">
    <property type="entry name" value="CARBAMOYLTRANSFERASE"/>
    <property type="match status" value="1"/>
</dbReference>
<keyword evidence="7 9" id="KW-0808">Transferase</keyword>
<dbReference type="GO" id="GO:0016597">
    <property type="term" value="F:amino acid binding"/>
    <property type="evidence" value="ECO:0007669"/>
    <property type="project" value="InterPro"/>
</dbReference>
<keyword evidence="6" id="KW-0028">Amino-acid biosynthesis</keyword>
<comment type="similarity">
    <text evidence="2 9">Belongs to the aspartate/ornithine carbamoyltransferase superfamily. OTCase family.</text>
</comment>
<dbReference type="PRINTS" id="PR00102">
    <property type="entry name" value="OTCASE"/>
</dbReference>
<evidence type="ECO:0000256" key="5">
    <source>
        <dbReference type="ARBA" id="ARBA00022571"/>
    </source>
</evidence>
<evidence type="ECO:0000256" key="4">
    <source>
        <dbReference type="ARBA" id="ARBA00016634"/>
    </source>
</evidence>
<dbReference type="PANTHER" id="PTHR45753:SF3">
    <property type="entry name" value="ORNITHINE TRANSCARBAMYLASE, MITOCHONDRIAL"/>
    <property type="match status" value="1"/>
</dbReference>
<dbReference type="RefSeq" id="WP_190652735.1">
    <property type="nucleotide sequence ID" value="NZ_CP130144.1"/>
</dbReference>
<feature type="binding site" evidence="9">
    <location>
        <position position="228"/>
    </location>
    <ligand>
        <name>L-ornithine</name>
        <dbReference type="ChEBI" id="CHEBI:46911"/>
    </ligand>
</feature>
<evidence type="ECO:0000313" key="12">
    <source>
        <dbReference type="EMBL" id="WNZ47573.1"/>
    </source>
</evidence>
<feature type="binding site" evidence="9">
    <location>
        <position position="296"/>
    </location>
    <ligand>
        <name>carbamoyl phosphate</name>
        <dbReference type="ChEBI" id="CHEBI:58228"/>
    </ligand>
</feature>
<dbReference type="GO" id="GO:0042450">
    <property type="term" value="P:L-arginine biosynthetic process via ornithine"/>
    <property type="evidence" value="ECO:0007669"/>
    <property type="project" value="UniProtKB-UniRule"/>
</dbReference>
<protein>
    <recommendedName>
        <fullName evidence="4 9">Ornithine carbamoyltransferase</fullName>
        <shortName evidence="9">OTCase</shortName>
        <ecNumber evidence="3 9">2.1.3.3</ecNumber>
    </recommendedName>
</protein>
<dbReference type="InterPro" id="IPR024904">
    <property type="entry name" value="OTCase_ArgI"/>
</dbReference>
<comment type="pathway">
    <text evidence="1">Amino-acid biosynthesis; L-arginine biosynthesis; L-arginine from L-ornithine and carbamoyl phosphate: step 1/3.</text>
</comment>
<dbReference type="PRINTS" id="PR00100">
    <property type="entry name" value="AOTCASE"/>
</dbReference>
<dbReference type="EC" id="2.1.3.3" evidence="3 9"/>
<dbReference type="SUPFAM" id="SSF53671">
    <property type="entry name" value="Aspartate/ornithine carbamoyltransferase"/>
    <property type="match status" value="1"/>
</dbReference>
<evidence type="ECO:0000256" key="8">
    <source>
        <dbReference type="ARBA" id="ARBA00048772"/>
    </source>
</evidence>
<dbReference type="GO" id="GO:0019240">
    <property type="term" value="P:citrulline biosynthetic process"/>
    <property type="evidence" value="ECO:0007669"/>
    <property type="project" value="TreeGrafter"/>
</dbReference>
<organism evidence="12">
    <name type="scientific">Leptolyngbya boryana CZ1</name>
    <dbReference type="NCBI Taxonomy" id="3060204"/>
    <lineage>
        <taxon>Bacteria</taxon>
        <taxon>Bacillati</taxon>
        <taxon>Cyanobacteriota</taxon>
        <taxon>Cyanophyceae</taxon>
        <taxon>Leptolyngbyales</taxon>
        <taxon>Leptolyngbyaceae</taxon>
        <taxon>Leptolyngbya group</taxon>
        <taxon>Leptolyngbya</taxon>
    </lineage>
</organism>
<dbReference type="Gene3D" id="3.40.50.1370">
    <property type="entry name" value="Aspartate/ornithine carbamoyltransferase"/>
    <property type="match status" value="2"/>
</dbReference>
<feature type="binding site" evidence="9">
    <location>
        <position position="83"/>
    </location>
    <ligand>
        <name>carbamoyl phosphate</name>
        <dbReference type="ChEBI" id="CHEBI:58228"/>
    </ligand>
</feature>
<reference evidence="12" key="2">
    <citation type="submission" date="2023-07" db="EMBL/GenBank/DDBJ databases">
        <authorList>
            <person name="Bai X.-H."/>
            <person name="Wang H.-H."/>
            <person name="Wang J."/>
            <person name="Ma M.-Y."/>
            <person name="Hu H.-H."/>
            <person name="Song Z.-L."/>
            <person name="Ma H.-G."/>
            <person name="Fan Y."/>
            <person name="Du C.-Y."/>
            <person name="Xu J.-C."/>
        </authorList>
    </citation>
    <scope>NUCLEOTIDE SEQUENCE</scope>
    <source>
        <strain evidence="12">CZ1</strain>
    </source>
</reference>
<evidence type="ECO:0000256" key="6">
    <source>
        <dbReference type="ARBA" id="ARBA00022605"/>
    </source>
</evidence>
<proteinExistence type="inferred from homology"/>
<gene>
    <name evidence="12" type="primary">argF</name>
    <name evidence="12" type="ORF">Q2T42_06985</name>
</gene>
<feature type="binding site" evidence="9">
    <location>
        <position position="107"/>
    </location>
    <ligand>
        <name>carbamoyl phosphate</name>
        <dbReference type="ChEBI" id="CHEBI:58228"/>
    </ligand>
</feature>
<evidence type="ECO:0000256" key="7">
    <source>
        <dbReference type="ARBA" id="ARBA00022679"/>
    </source>
</evidence>
<feature type="binding site" evidence="9">
    <location>
        <begin position="268"/>
        <end position="269"/>
    </location>
    <ligand>
        <name>carbamoyl phosphate</name>
        <dbReference type="ChEBI" id="CHEBI:58228"/>
    </ligand>
</feature>
<dbReference type="HAMAP" id="MF_01109">
    <property type="entry name" value="OTCase"/>
    <property type="match status" value="1"/>
</dbReference>
<keyword evidence="9" id="KW-0963">Cytoplasm</keyword>
<dbReference type="NCBIfam" id="NF001986">
    <property type="entry name" value="PRK00779.1"/>
    <property type="match status" value="1"/>
</dbReference>
<accession>A0AA97AQD9</accession>
<evidence type="ECO:0000256" key="9">
    <source>
        <dbReference type="HAMAP-Rule" id="MF_01109"/>
    </source>
</evidence>
<comment type="catalytic activity">
    <reaction evidence="8 9">
        <text>carbamoyl phosphate + L-ornithine = L-citrulline + phosphate + H(+)</text>
        <dbReference type="Rhea" id="RHEA:19513"/>
        <dbReference type="ChEBI" id="CHEBI:15378"/>
        <dbReference type="ChEBI" id="CHEBI:43474"/>
        <dbReference type="ChEBI" id="CHEBI:46911"/>
        <dbReference type="ChEBI" id="CHEBI:57743"/>
        <dbReference type="ChEBI" id="CHEBI:58228"/>
        <dbReference type="EC" id="2.1.3.3"/>
    </reaction>
</comment>